<organism evidence="1 2">
    <name type="scientific">Mugilogobius chulae</name>
    <name type="common">yellowstripe goby</name>
    <dbReference type="NCBI Taxonomy" id="88201"/>
    <lineage>
        <taxon>Eukaryota</taxon>
        <taxon>Metazoa</taxon>
        <taxon>Chordata</taxon>
        <taxon>Craniata</taxon>
        <taxon>Vertebrata</taxon>
        <taxon>Euteleostomi</taxon>
        <taxon>Actinopterygii</taxon>
        <taxon>Neopterygii</taxon>
        <taxon>Teleostei</taxon>
        <taxon>Neoteleostei</taxon>
        <taxon>Acanthomorphata</taxon>
        <taxon>Gobiaria</taxon>
        <taxon>Gobiiformes</taxon>
        <taxon>Gobioidei</taxon>
        <taxon>Gobiidae</taxon>
        <taxon>Gobionellinae</taxon>
        <taxon>Mugilogobius</taxon>
    </lineage>
</organism>
<dbReference type="GO" id="GO:0032483">
    <property type="term" value="P:regulation of Rab protein signal transduction"/>
    <property type="evidence" value="ECO:0007669"/>
    <property type="project" value="TreeGrafter"/>
</dbReference>
<dbReference type="PANTHER" id="PTHR12296:SF18">
    <property type="entry name" value="DENN DOMAIN-CONTAINING PROTEIN 4B"/>
    <property type="match status" value="1"/>
</dbReference>
<comment type="caution">
    <text evidence="1">The sequence shown here is derived from an EMBL/GenBank/DDBJ whole genome shotgun (WGS) entry which is preliminary data.</text>
</comment>
<dbReference type="GO" id="GO:0031410">
    <property type="term" value="C:cytoplasmic vesicle"/>
    <property type="evidence" value="ECO:0007669"/>
    <property type="project" value="TreeGrafter"/>
</dbReference>
<dbReference type="GO" id="GO:0005085">
    <property type="term" value="F:guanyl-nucleotide exchange factor activity"/>
    <property type="evidence" value="ECO:0007669"/>
    <property type="project" value="UniProtKB-ARBA"/>
</dbReference>
<reference evidence="2" key="1">
    <citation type="submission" date="2024-04" db="EMBL/GenBank/DDBJ databases">
        <title>Salinicola lusitanus LLJ914,a marine bacterium isolated from the Okinawa Trough.</title>
        <authorList>
            <person name="Li J."/>
        </authorList>
    </citation>
    <scope>NUCLEOTIDE SEQUENCE [LARGE SCALE GENOMIC DNA]</scope>
</reference>
<accession>A0AAW0N8A4</accession>
<dbReference type="EMBL" id="JBBPFD010000019">
    <property type="protein sequence ID" value="KAK7886743.1"/>
    <property type="molecule type" value="Genomic_DNA"/>
</dbReference>
<dbReference type="Proteomes" id="UP001460270">
    <property type="component" value="Unassembled WGS sequence"/>
</dbReference>
<protein>
    <submittedName>
        <fullName evidence="1">Uncharacterized protein</fullName>
    </submittedName>
</protein>
<name>A0AAW0N8A4_9GOBI</name>
<evidence type="ECO:0000313" key="2">
    <source>
        <dbReference type="Proteomes" id="UP001460270"/>
    </source>
</evidence>
<gene>
    <name evidence="1" type="ORF">WMY93_026364</name>
</gene>
<evidence type="ECO:0000313" key="1">
    <source>
        <dbReference type="EMBL" id="KAK7886743.1"/>
    </source>
</evidence>
<keyword evidence="2" id="KW-1185">Reference proteome</keyword>
<sequence length="266" mass="29437">MTYLAPLRPLSLSPLPRPCTLSTLSLFRLHRPDLSLSLSLLSQADHSSLSLLSSRQTDQVVPPEDLDSLLSGVGAGVLSPDGRDRRRAGLRTQSTISCFSTFVLTSASGDKVYGAAIEFYESFPRELLSEQQCVRLGLLSVVDRRPVSGRNLHVKKSICVLSTGRSSSVFQKFLTFVYRYSISGPHVLPLEKWSTNADTVHGCAGRTCEASSVRDMSEFLVKSLVHQLQSTAVCYCPKPCGFTWITARMLVYDLKVTTDRFDLRQK</sequence>
<dbReference type="PANTHER" id="PTHR12296">
    <property type="entry name" value="DENN DOMAIN-CONTAINING PROTEIN 4"/>
    <property type="match status" value="1"/>
</dbReference>
<dbReference type="AlphaFoldDB" id="A0AAW0N8A4"/>
<proteinExistence type="predicted"/>
<dbReference type="InterPro" id="IPR051696">
    <property type="entry name" value="DENN_Domain_GEFs"/>
</dbReference>